<evidence type="ECO:0000313" key="2">
    <source>
        <dbReference type="Proteomes" id="UP000011591"/>
    </source>
</evidence>
<gene>
    <name evidence="1" type="ORF">C480_10270</name>
</gene>
<keyword evidence="2" id="KW-1185">Reference proteome</keyword>
<dbReference type="PATRIC" id="fig|1227491.4.peg.2112"/>
<sequence>MRKAEAQLEQFRDTLDAYDDPLVATLADALHESDIWSTNTPDFSSDEWLDVLETAGEDLYLYAHEPSYRGMSDSEHTWYARYDGAAFIYGTKRTGELYRGNRDENAARQVRAVIDGHDVYPQPIDKYPLDECDEFQEVPGDR</sequence>
<dbReference type="OrthoDB" id="377324at2157"/>
<dbReference type="EMBL" id="AOIP01000022">
    <property type="protein sequence ID" value="ELZ05775.1"/>
    <property type="molecule type" value="Genomic_DNA"/>
</dbReference>
<protein>
    <submittedName>
        <fullName evidence="1">Uncharacterized protein</fullName>
    </submittedName>
</protein>
<comment type="caution">
    <text evidence="1">The sequence shown here is derived from an EMBL/GenBank/DDBJ whole genome shotgun (WGS) entry which is preliminary data.</text>
</comment>
<proteinExistence type="predicted"/>
<reference evidence="1 2" key="1">
    <citation type="journal article" date="2014" name="PLoS Genet.">
        <title>Phylogenetically driven sequencing of extremely halophilic archaea reveals strategies for static and dynamic osmo-response.</title>
        <authorList>
            <person name="Becker E.A."/>
            <person name="Seitzer P.M."/>
            <person name="Tritt A."/>
            <person name="Larsen D."/>
            <person name="Krusor M."/>
            <person name="Yao A.I."/>
            <person name="Wu D."/>
            <person name="Madern D."/>
            <person name="Eisen J.A."/>
            <person name="Darling A.E."/>
            <person name="Facciotti M.T."/>
        </authorList>
    </citation>
    <scope>NUCLEOTIDE SEQUENCE [LARGE SCALE GENOMIC DNA]</scope>
    <source>
        <strain evidence="1 2">DSM 13077</strain>
    </source>
</reference>
<organism evidence="1 2">
    <name type="scientific">Natrialba aegyptia DSM 13077</name>
    <dbReference type="NCBI Taxonomy" id="1227491"/>
    <lineage>
        <taxon>Archaea</taxon>
        <taxon>Methanobacteriati</taxon>
        <taxon>Methanobacteriota</taxon>
        <taxon>Stenosarchaea group</taxon>
        <taxon>Halobacteria</taxon>
        <taxon>Halobacteriales</taxon>
        <taxon>Natrialbaceae</taxon>
        <taxon>Natrialba</taxon>
    </lineage>
</organism>
<accession>M0B4M4</accession>
<dbReference type="AlphaFoldDB" id="M0B4M4"/>
<name>M0B4M4_9EURY</name>
<evidence type="ECO:0000313" key="1">
    <source>
        <dbReference type="EMBL" id="ELZ05775.1"/>
    </source>
</evidence>
<dbReference type="Proteomes" id="UP000011591">
    <property type="component" value="Unassembled WGS sequence"/>
</dbReference>